<proteinExistence type="predicted"/>
<evidence type="ECO:0000256" key="8">
    <source>
        <dbReference type="ARBA" id="ARBA00048679"/>
    </source>
</evidence>
<dbReference type="InterPro" id="IPR008271">
    <property type="entry name" value="Ser/Thr_kinase_AS"/>
</dbReference>
<dbReference type="Pfam" id="PF00069">
    <property type="entry name" value="Pkinase"/>
    <property type="match status" value="1"/>
</dbReference>
<dbReference type="InterPro" id="IPR000719">
    <property type="entry name" value="Prot_kinase_dom"/>
</dbReference>
<keyword evidence="13" id="KW-1185">Reference proteome</keyword>
<dbReference type="Gene3D" id="3.30.200.20">
    <property type="entry name" value="Phosphorylase Kinase, domain 1"/>
    <property type="match status" value="1"/>
</dbReference>
<evidence type="ECO:0000256" key="1">
    <source>
        <dbReference type="ARBA" id="ARBA00012513"/>
    </source>
</evidence>
<comment type="caution">
    <text evidence="12">The sequence shown here is derived from an EMBL/GenBank/DDBJ whole genome shotgun (WGS) entry which is preliminary data.</text>
</comment>
<evidence type="ECO:0000256" key="10">
    <source>
        <dbReference type="SAM" id="Phobius"/>
    </source>
</evidence>
<feature type="transmembrane region" description="Helical" evidence="10">
    <location>
        <begin position="420"/>
        <end position="442"/>
    </location>
</feature>
<feature type="compositionally biased region" description="Polar residues" evidence="9">
    <location>
        <begin position="489"/>
        <end position="503"/>
    </location>
</feature>
<dbReference type="EC" id="2.7.11.1" evidence="1"/>
<dbReference type="FunFam" id="1.10.510.10:FF:000021">
    <property type="entry name" value="Serine/threonine protein kinase"/>
    <property type="match status" value="1"/>
</dbReference>
<accession>A0A939T590</accession>
<dbReference type="EMBL" id="JAGEOJ010000021">
    <property type="protein sequence ID" value="MBO2453471.1"/>
    <property type="molecule type" value="Genomic_DNA"/>
</dbReference>
<keyword evidence="6" id="KW-0067">ATP-binding</keyword>
<dbReference type="PANTHER" id="PTHR43289:SF6">
    <property type="entry name" value="SERINE_THREONINE-PROTEIN KINASE NEKL-3"/>
    <property type="match status" value="1"/>
</dbReference>
<dbReference type="PROSITE" id="PS50011">
    <property type="entry name" value="PROTEIN_KINASE_DOM"/>
    <property type="match status" value="1"/>
</dbReference>
<keyword evidence="5 12" id="KW-0418">Kinase</keyword>
<dbReference type="GO" id="GO:0004674">
    <property type="term" value="F:protein serine/threonine kinase activity"/>
    <property type="evidence" value="ECO:0007669"/>
    <property type="project" value="UniProtKB-KW"/>
</dbReference>
<evidence type="ECO:0000259" key="11">
    <source>
        <dbReference type="PROSITE" id="PS50011"/>
    </source>
</evidence>
<dbReference type="GO" id="GO:0005524">
    <property type="term" value="F:ATP binding"/>
    <property type="evidence" value="ECO:0007669"/>
    <property type="project" value="UniProtKB-KW"/>
</dbReference>
<protein>
    <recommendedName>
        <fullName evidence="1">non-specific serine/threonine protein kinase</fullName>
        <ecNumber evidence="1">2.7.11.1</ecNumber>
    </recommendedName>
</protein>
<dbReference type="FunFam" id="3.30.200.20:FF:000035">
    <property type="entry name" value="Serine/threonine protein kinase Stk1"/>
    <property type="match status" value="1"/>
</dbReference>
<feature type="region of interest" description="Disordered" evidence="9">
    <location>
        <begin position="458"/>
        <end position="551"/>
    </location>
</feature>
<evidence type="ECO:0000256" key="7">
    <source>
        <dbReference type="ARBA" id="ARBA00047899"/>
    </source>
</evidence>
<evidence type="ECO:0000256" key="4">
    <source>
        <dbReference type="ARBA" id="ARBA00022741"/>
    </source>
</evidence>
<evidence type="ECO:0000256" key="2">
    <source>
        <dbReference type="ARBA" id="ARBA00022527"/>
    </source>
</evidence>
<keyword evidence="10" id="KW-0812">Transmembrane</keyword>
<keyword evidence="2" id="KW-0723">Serine/threonine-protein kinase</keyword>
<evidence type="ECO:0000256" key="3">
    <source>
        <dbReference type="ARBA" id="ARBA00022679"/>
    </source>
</evidence>
<sequence length="551" mass="56507">MTPGLVLNHRYRLLELLATGGMGEVWRAMDETLAREVAVKVLRDELITDTRARGRFQAEARFAAALQHGGIAQVYDFGEVDGRAYLVMELVPGEPLSGILARTGGLTPEAALDLIAQAARALAVAHAAGIVHRDVKPANLLVTADGTVKITDFGIARGLKMASSQTQTGMVMGTAHYISPEQASGQEVTPASDLYSLGVVAYECLTGAAPFDADTPVVIALKHVREAPPELPPGVPGPVRSLVADLLAKTPAERPASATAVADRAMVIRDTLSLSASFPEEEATPGGTPAGNSQPSATRADPARPGDSRPGRTQAGRTQAGAKRADDTRGAATRTGGSRTGGSRTGGSRTGGSRTGGSRTGGTRAGGSRPMPLWKGAMPEDGGPTPQNTKGLPISGPLPEFDGGGTPDTLTGVTGQRRTALTYTSVAAGVLLLGVIVVGSLWRGFAAAGLVQDSPTRLPAVQPNEVAPTAGATPVRRESHPRITGRHASPTTTNGTPSASPSQKPTRKPTKERPTAPKPTPTPTGSTTTPSTPSPDPSPTDSGGLGSKDKV</sequence>
<dbReference type="CDD" id="cd14014">
    <property type="entry name" value="STKc_PknB_like"/>
    <property type="match status" value="1"/>
</dbReference>
<dbReference type="GO" id="GO:0045717">
    <property type="term" value="P:negative regulation of fatty acid biosynthetic process"/>
    <property type="evidence" value="ECO:0007669"/>
    <property type="project" value="UniProtKB-ARBA"/>
</dbReference>
<feature type="compositionally biased region" description="Gly residues" evidence="9">
    <location>
        <begin position="338"/>
        <end position="365"/>
    </location>
</feature>
<comment type="catalytic activity">
    <reaction evidence="7">
        <text>L-threonyl-[protein] + ATP = O-phospho-L-threonyl-[protein] + ADP + H(+)</text>
        <dbReference type="Rhea" id="RHEA:46608"/>
        <dbReference type="Rhea" id="RHEA-COMP:11060"/>
        <dbReference type="Rhea" id="RHEA-COMP:11605"/>
        <dbReference type="ChEBI" id="CHEBI:15378"/>
        <dbReference type="ChEBI" id="CHEBI:30013"/>
        <dbReference type="ChEBI" id="CHEBI:30616"/>
        <dbReference type="ChEBI" id="CHEBI:61977"/>
        <dbReference type="ChEBI" id="CHEBI:456216"/>
        <dbReference type="EC" id="2.7.11.1"/>
    </reaction>
</comment>
<dbReference type="SUPFAM" id="SSF56112">
    <property type="entry name" value="Protein kinase-like (PK-like)"/>
    <property type="match status" value="1"/>
</dbReference>
<dbReference type="PANTHER" id="PTHR43289">
    <property type="entry name" value="MITOGEN-ACTIVATED PROTEIN KINASE KINASE KINASE 20-RELATED"/>
    <property type="match status" value="1"/>
</dbReference>
<keyword evidence="10" id="KW-0472">Membrane</keyword>
<feature type="region of interest" description="Disordered" evidence="9">
    <location>
        <begin position="276"/>
        <end position="413"/>
    </location>
</feature>
<dbReference type="SMART" id="SM00220">
    <property type="entry name" value="S_TKc"/>
    <property type="match status" value="1"/>
</dbReference>
<keyword evidence="3" id="KW-0808">Transferase</keyword>
<evidence type="ECO:0000256" key="5">
    <source>
        <dbReference type="ARBA" id="ARBA00022777"/>
    </source>
</evidence>
<dbReference type="PROSITE" id="PS00108">
    <property type="entry name" value="PROTEIN_KINASE_ST"/>
    <property type="match status" value="1"/>
</dbReference>
<dbReference type="AlphaFoldDB" id="A0A939T590"/>
<name>A0A939T590_9ACTN</name>
<evidence type="ECO:0000313" key="12">
    <source>
        <dbReference type="EMBL" id="MBO2453471.1"/>
    </source>
</evidence>
<dbReference type="Proteomes" id="UP000669179">
    <property type="component" value="Unassembled WGS sequence"/>
</dbReference>
<organism evidence="12 13">
    <name type="scientific">Actinomadura barringtoniae</name>
    <dbReference type="NCBI Taxonomy" id="1427535"/>
    <lineage>
        <taxon>Bacteria</taxon>
        <taxon>Bacillati</taxon>
        <taxon>Actinomycetota</taxon>
        <taxon>Actinomycetes</taxon>
        <taxon>Streptosporangiales</taxon>
        <taxon>Thermomonosporaceae</taxon>
        <taxon>Actinomadura</taxon>
    </lineage>
</organism>
<evidence type="ECO:0000256" key="9">
    <source>
        <dbReference type="SAM" id="MobiDB-lite"/>
    </source>
</evidence>
<evidence type="ECO:0000256" key="6">
    <source>
        <dbReference type="ARBA" id="ARBA00022840"/>
    </source>
</evidence>
<dbReference type="Gene3D" id="1.10.510.10">
    <property type="entry name" value="Transferase(Phosphotransferase) domain 1"/>
    <property type="match status" value="1"/>
</dbReference>
<evidence type="ECO:0000313" key="13">
    <source>
        <dbReference type="Proteomes" id="UP000669179"/>
    </source>
</evidence>
<comment type="catalytic activity">
    <reaction evidence="8">
        <text>L-seryl-[protein] + ATP = O-phospho-L-seryl-[protein] + ADP + H(+)</text>
        <dbReference type="Rhea" id="RHEA:17989"/>
        <dbReference type="Rhea" id="RHEA-COMP:9863"/>
        <dbReference type="Rhea" id="RHEA-COMP:11604"/>
        <dbReference type="ChEBI" id="CHEBI:15378"/>
        <dbReference type="ChEBI" id="CHEBI:29999"/>
        <dbReference type="ChEBI" id="CHEBI:30616"/>
        <dbReference type="ChEBI" id="CHEBI:83421"/>
        <dbReference type="ChEBI" id="CHEBI:456216"/>
        <dbReference type="EC" id="2.7.11.1"/>
    </reaction>
</comment>
<gene>
    <name evidence="12" type="ORF">J4573_40710</name>
</gene>
<keyword evidence="10" id="KW-1133">Transmembrane helix</keyword>
<dbReference type="RefSeq" id="WP_208261501.1">
    <property type="nucleotide sequence ID" value="NZ_JAGEOJ010000021.1"/>
</dbReference>
<keyword evidence="4" id="KW-0547">Nucleotide-binding</keyword>
<feature type="compositionally biased region" description="Basic and acidic residues" evidence="9">
    <location>
        <begin position="301"/>
        <end position="310"/>
    </location>
</feature>
<reference evidence="12" key="1">
    <citation type="submission" date="2021-03" db="EMBL/GenBank/DDBJ databases">
        <authorList>
            <person name="Kanchanasin P."/>
            <person name="Saeng-In P."/>
            <person name="Phongsopitanun W."/>
            <person name="Yuki M."/>
            <person name="Kudo T."/>
            <person name="Ohkuma M."/>
            <person name="Tanasupawat S."/>
        </authorList>
    </citation>
    <scope>NUCLEOTIDE SEQUENCE</scope>
    <source>
        <strain evidence="12">GKU 128</strain>
    </source>
</reference>
<feature type="domain" description="Protein kinase" evidence="11">
    <location>
        <begin position="11"/>
        <end position="267"/>
    </location>
</feature>
<dbReference type="InterPro" id="IPR011009">
    <property type="entry name" value="Kinase-like_dom_sf"/>
</dbReference>